<dbReference type="FunFam" id="1.10.8.10:FF:000006">
    <property type="entry name" value="Putative nascent polypeptide-associated complex subunit alpha"/>
    <property type="match status" value="1"/>
</dbReference>
<feature type="compositionally biased region" description="Polar residues" evidence="1">
    <location>
        <begin position="217"/>
        <end position="227"/>
    </location>
</feature>
<feature type="compositionally biased region" description="Pro residues" evidence="1">
    <location>
        <begin position="260"/>
        <end position="270"/>
    </location>
</feature>
<feature type="region of interest" description="Disordered" evidence="1">
    <location>
        <begin position="67"/>
        <end position="138"/>
    </location>
</feature>
<evidence type="ECO:0000313" key="3">
    <source>
        <dbReference type="EMBL" id="KAK6308464.1"/>
    </source>
</evidence>
<dbReference type="PROSITE" id="PS51151">
    <property type="entry name" value="NAC_AB"/>
    <property type="match status" value="1"/>
</dbReference>
<dbReference type="CDD" id="cd14415">
    <property type="entry name" value="UBA_NACA_NACP1"/>
    <property type="match status" value="1"/>
</dbReference>
<organism evidence="3 4">
    <name type="scientific">Coregonus suidteri</name>
    <dbReference type="NCBI Taxonomy" id="861788"/>
    <lineage>
        <taxon>Eukaryota</taxon>
        <taxon>Metazoa</taxon>
        <taxon>Chordata</taxon>
        <taxon>Craniata</taxon>
        <taxon>Vertebrata</taxon>
        <taxon>Euteleostomi</taxon>
        <taxon>Actinopterygii</taxon>
        <taxon>Neopterygii</taxon>
        <taxon>Teleostei</taxon>
        <taxon>Protacanthopterygii</taxon>
        <taxon>Salmoniformes</taxon>
        <taxon>Salmonidae</taxon>
        <taxon>Coregoninae</taxon>
        <taxon>Coregonus</taxon>
    </lineage>
</organism>
<feature type="compositionally biased region" description="Low complexity" evidence="1">
    <location>
        <begin position="234"/>
        <end position="259"/>
    </location>
</feature>
<feature type="compositionally biased region" description="Pro residues" evidence="1">
    <location>
        <begin position="627"/>
        <end position="647"/>
    </location>
</feature>
<dbReference type="PANTHER" id="PTHR21713">
    <property type="entry name" value="NASCENT POLYPEPTIDE ASSOCIATED COMPLEX ALPHA SUBUNIT-RELATED"/>
    <property type="match status" value="1"/>
</dbReference>
<dbReference type="InterPro" id="IPR016641">
    <property type="entry name" value="EGD2/NACA0like"/>
</dbReference>
<feature type="region of interest" description="Disordered" evidence="1">
    <location>
        <begin position="1"/>
        <end position="22"/>
    </location>
</feature>
<feature type="region of interest" description="Disordered" evidence="1">
    <location>
        <begin position="554"/>
        <end position="579"/>
    </location>
</feature>
<gene>
    <name evidence="3" type="ORF">J4Q44_G00217350</name>
</gene>
<dbReference type="GO" id="GO:0005854">
    <property type="term" value="C:nascent polypeptide-associated complex"/>
    <property type="evidence" value="ECO:0007669"/>
    <property type="project" value="InterPro"/>
</dbReference>
<keyword evidence="4" id="KW-1185">Reference proteome</keyword>
<evidence type="ECO:0000256" key="1">
    <source>
        <dbReference type="SAM" id="MobiDB-lite"/>
    </source>
</evidence>
<feature type="compositionally biased region" description="Acidic residues" evidence="1">
    <location>
        <begin position="814"/>
        <end position="824"/>
    </location>
</feature>
<sequence>MKQDLHSYHNMPGETTAETGPAMELPQAETVLGVDGSCIGKPVSLPEVTKEMADPCPTVAAEAVQDHTEKVKDKLNEEEIASPVKEEPTTQDQTAAVPEEDRVTAEEPTVEAPEVAVEEQASQIVPVPEATTEEQETASEYLTATVAPEVVEAPEVVSVAVQQNEVATQSEEPKVKVRTKDVNGHSRSFAIHSDSASKVLSSFPPCCSNRPPIPLKTGTTPPLSSSPKAVPSFTTKRPSPTNPTSSPKSPSTLYCSSTPPSSPLASPPVGSPLGGTDKHQATPQPKVIKAVEPGNAESFTRSNVQLEPTKPKPAPLADAPQLPAESNNIALLPEALQPTNSNPAAPVNARPLPPTMSGAASHLHKPPAIPILSSTELSSASYAQQVDVTAAAFLTEDAVLFSPAPAAPSIAVVATKAEVVHPEDSTTTKATAFPAQVSLSEVTDVPLATSPVKACPFSFKVFCEHAAPAPMSFSTALPPRRATEGQAKDQVHKAIAVSAEASVVKAELPCESAAVDDRAEQVSVDVAAKAPAEKQDDMPAAATVAPLQASAAERPAVENIPTTVFQSPPSPFEKETPPIPFTAPAGVEVFVLPKTPAPRAASPPRLSPVPVTPLIPLDEPGGGTPVFPRPPTPVESPSPLKPSPPPYLTSIFITEPSPDPEPIVVKPVVNNNNKGSGTDSDSDESVPDLEEQDATQTQQAQLAAAAEIDEEPVSKAKQSRSEKKARKAMSKLGLRQVMGVTRVTIRKSKNILFVIPKPDVYKSSASDTYIVFGEAKIEDLSQQAQLAAAEKFKVQGEDRMSSIQENTQTPTVQEESEEEEVDETGVEVKDIELVMSQANVSRAKAIRALKNNNNDIVNAIMELTM</sequence>
<dbReference type="Pfam" id="PF01849">
    <property type="entry name" value="NAC"/>
    <property type="match status" value="1"/>
</dbReference>
<dbReference type="Proteomes" id="UP001356427">
    <property type="component" value="Unassembled WGS sequence"/>
</dbReference>
<dbReference type="SMART" id="SM01407">
    <property type="entry name" value="NAC"/>
    <property type="match status" value="1"/>
</dbReference>
<feature type="compositionally biased region" description="Low complexity" evidence="1">
    <location>
        <begin position="664"/>
        <end position="674"/>
    </location>
</feature>
<dbReference type="Pfam" id="PF19026">
    <property type="entry name" value="UBA_HYPK"/>
    <property type="match status" value="1"/>
</dbReference>
<reference evidence="3 4" key="1">
    <citation type="submission" date="2021-04" db="EMBL/GenBank/DDBJ databases">
        <authorList>
            <person name="De Guttry C."/>
            <person name="Zahm M."/>
            <person name="Klopp C."/>
            <person name="Cabau C."/>
            <person name="Louis A."/>
            <person name="Berthelot C."/>
            <person name="Parey E."/>
            <person name="Roest Crollius H."/>
            <person name="Montfort J."/>
            <person name="Robinson-Rechavi M."/>
            <person name="Bucao C."/>
            <person name="Bouchez O."/>
            <person name="Gislard M."/>
            <person name="Lluch J."/>
            <person name="Milhes M."/>
            <person name="Lampietro C."/>
            <person name="Lopez Roques C."/>
            <person name="Donnadieu C."/>
            <person name="Braasch I."/>
            <person name="Desvignes T."/>
            <person name="Postlethwait J."/>
            <person name="Bobe J."/>
            <person name="Wedekind C."/>
            <person name="Guiguen Y."/>
        </authorList>
    </citation>
    <scope>NUCLEOTIDE SEQUENCE [LARGE SCALE GENOMIC DNA]</scope>
    <source>
        <strain evidence="3">Cs_M1</strain>
        <tissue evidence="3">Blood</tissue>
    </source>
</reference>
<protein>
    <recommendedName>
        <fullName evidence="2">NAC-A/B domain-containing protein</fullName>
    </recommendedName>
</protein>
<feature type="region of interest" description="Disordered" evidence="1">
    <location>
        <begin position="597"/>
        <end position="730"/>
    </location>
</feature>
<dbReference type="InterPro" id="IPR044034">
    <property type="entry name" value="NAC-like_UBA"/>
</dbReference>
<accession>A0AAN8QJY1</accession>
<name>A0AAN8QJY1_9TELE</name>
<feature type="compositionally biased region" description="Basic and acidic residues" evidence="1">
    <location>
        <begin position="67"/>
        <end position="77"/>
    </location>
</feature>
<feature type="compositionally biased region" description="Low complexity" evidence="1">
    <location>
        <begin position="106"/>
        <end position="119"/>
    </location>
</feature>
<dbReference type="InterPro" id="IPR002715">
    <property type="entry name" value="Nas_poly-pep-assoc_cplx_dom"/>
</dbReference>
<dbReference type="Gene3D" id="2.20.70.30">
    <property type="entry name" value="Nascent polypeptide-associated complex domain"/>
    <property type="match status" value="1"/>
</dbReference>
<evidence type="ECO:0000259" key="2">
    <source>
        <dbReference type="PROSITE" id="PS51151"/>
    </source>
</evidence>
<dbReference type="CDD" id="cd22054">
    <property type="entry name" value="NAC_NACA"/>
    <property type="match status" value="1"/>
</dbReference>
<evidence type="ECO:0000313" key="4">
    <source>
        <dbReference type="Proteomes" id="UP001356427"/>
    </source>
</evidence>
<feature type="compositionally biased region" description="Low complexity" evidence="1">
    <location>
        <begin position="694"/>
        <end position="706"/>
    </location>
</feature>
<dbReference type="EMBL" id="JAGTTL010000019">
    <property type="protein sequence ID" value="KAK6308464.1"/>
    <property type="molecule type" value="Genomic_DNA"/>
</dbReference>
<proteinExistence type="predicted"/>
<feature type="region of interest" description="Disordered" evidence="1">
    <location>
        <begin position="188"/>
        <end position="321"/>
    </location>
</feature>
<comment type="caution">
    <text evidence="3">The sequence shown here is derived from an EMBL/GenBank/DDBJ whole genome shotgun (WGS) entry which is preliminary data.</text>
</comment>
<feature type="domain" description="NAC-A/B" evidence="2">
    <location>
        <begin position="719"/>
        <end position="784"/>
    </location>
</feature>
<dbReference type="FunFam" id="2.20.70.30:FF:000002">
    <property type="entry name" value="Nascent polypeptide-associated complex (NAC), alpha subunit"/>
    <property type="match status" value="1"/>
</dbReference>
<dbReference type="AlphaFoldDB" id="A0AAN8QJY1"/>
<feature type="compositionally biased region" description="Polar residues" evidence="1">
    <location>
        <begin position="297"/>
        <end position="306"/>
    </location>
</feature>
<feature type="region of interest" description="Disordered" evidence="1">
    <location>
        <begin position="800"/>
        <end position="824"/>
    </location>
</feature>
<dbReference type="InterPro" id="IPR038187">
    <property type="entry name" value="NAC_A/B_dom_sf"/>
</dbReference>
<feature type="compositionally biased region" description="Acidic residues" evidence="1">
    <location>
        <begin position="680"/>
        <end position="693"/>
    </location>
</feature>
<dbReference type="Gene3D" id="1.10.8.10">
    <property type="entry name" value="DNA helicase RuvA subunit, C-terminal domain"/>
    <property type="match status" value="1"/>
</dbReference>